<comment type="similarity">
    <text evidence="2">Belongs to the ATP-dependent AMP-binding enzyme family.</text>
</comment>
<keyword evidence="3" id="KW-0596">Phosphopantetheine</keyword>
<dbReference type="PANTHER" id="PTHR45527">
    <property type="entry name" value="NONRIBOSOMAL PEPTIDE SYNTHETASE"/>
    <property type="match status" value="1"/>
</dbReference>
<dbReference type="AlphaFoldDB" id="A0A1Y2SH99"/>
<evidence type="ECO:0000256" key="2">
    <source>
        <dbReference type="ARBA" id="ARBA00006432"/>
    </source>
</evidence>
<feature type="domain" description="Carrier" evidence="5">
    <location>
        <begin position="987"/>
        <end position="1062"/>
    </location>
</feature>
<dbReference type="Gene3D" id="1.10.1200.10">
    <property type="entry name" value="ACP-like"/>
    <property type="match status" value="1"/>
</dbReference>
<reference evidence="7 8" key="1">
    <citation type="submission" date="2016-10" db="EMBL/GenBank/DDBJ databases">
        <title>Systematic genetic and metabolomic analysis of Xenorhabdus and Photorhabdus spp., highlights the requirements for a dual symbiotic and pathogenic life style.</title>
        <authorList>
            <person name="Tobias N.J."/>
            <person name="Wolff H."/>
            <person name="Djahanschiri B."/>
            <person name="Pidot S.J."/>
            <person name="Stinear T.P."/>
            <person name="Ebersberger I."/>
            <person name="Bode H.B."/>
        </authorList>
    </citation>
    <scope>NUCLEOTIDE SEQUENCE [LARGE SCALE GENOMIC DNA]</scope>
    <source>
        <strain evidence="7 8">DSM 22392</strain>
    </source>
</reference>
<dbReference type="InterPro" id="IPR025110">
    <property type="entry name" value="AMP-bd_C"/>
</dbReference>
<dbReference type="SUPFAM" id="SSF56801">
    <property type="entry name" value="Acetyl-CoA synthetase-like"/>
    <property type="match status" value="1"/>
</dbReference>
<dbReference type="FunFam" id="3.40.50.12780:FF:000012">
    <property type="entry name" value="Non-ribosomal peptide synthetase"/>
    <property type="match status" value="1"/>
</dbReference>
<dbReference type="Gene3D" id="3.30.300.30">
    <property type="match status" value="1"/>
</dbReference>
<dbReference type="InterPro" id="IPR023213">
    <property type="entry name" value="CAT-like_dom_sf"/>
</dbReference>
<dbReference type="Pfam" id="PF00668">
    <property type="entry name" value="Condensation"/>
    <property type="match status" value="1"/>
</dbReference>
<dbReference type="SUPFAM" id="SSF47336">
    <property type="entry name" value="ACP-like"/>
    <property type="match status" value="1"/>
</dbReference>
<dbReference type="GO" id="GO:0005737">
    <property type="term" value="C:cytoplasm"/>
    <property type="evidence" value="ECO:0007669"/>
    <property type="project" value="TreeGrafter"/>
</dbReference>
<dbReference type="Proteomes" id="UP000194350">
    <property type="component" value="Unassembled WGS sequence"/>
</dbReference>
<dbReference type="Gene3D" id="2.30.38.10">
    <property type="entry name" value="Luciferase, Domain 3"/>
    <property type="match status" value="1"/>
</dbReference>
<dbReference type="InterPro" id="IPR009081">
    <property type="entry name" value="PP-bd_ACP"/>
</dbReference>
<protein>
    <submittedName>
        <fullName evidence="7">Amino acid adenylation</fullName>
    </submittedName>
</protein>
<dbReference type="GO" id="GO:0003824">
    <property type="term" value="F:catalytic activity"/>
    <property type="evidence" value="ECO:0007669"/>
    <property type="project" value="InterPro"/>
</dbReference>
<dbReference type="Pfam" id="PF00501">
    <property type="entry name" value="AMP-binding"/>
    <property type="match status" value="1"/>
</dbReference>
<dbReference type="GO" id="GO:0031177">
    <property type="term" value="F:phosphopantetheine binding"/>
    <property type="evidence" value="ECO:0007669"/>
    <property type="project" value="TreeGrafter"/>
</dbReference>
<dbReference type="InterPro" id="IPR010071">
    <property type="entry name" value="AA_adenyl_dom"/>
</dbReference>
<accession>A0A1Y2SH99</accession>
<dbReference type="GO" id="GO:0043041">
    <property type="term" value="P:amino acid activation for nonribosomal peptide biosynthetic process"/>
    <property type="evidence" value="ECO:0007669"/>
    <property type="project" value="TreeGrafter"/>
</dbReference>
<organism evidence="7 8">
    <name type="scientific">Xenorhabdus vietnamensis</name>
    <dbReference type="NCBI Taxonomy" id="351656"/>
    <lineage>
        <taxon>Bacteria</taxon>
        <taxon>Pseudomonadati</taxon>
        <taxon>Pseudomonadota</taxon>
        <taxon>Gammaproteobacteria</taxon>
        <taxon>Enterobacterales</taxon>
        <taxon>Morganellaceae</taxon>
        <taxon>Xenorhabdus</taxon>
    </lineage>
</organism>
<dbReference type="GO" id="GO:0044550">
    <property type="term" value="P:secondary metabolite biosynthetic process"/>
    <property type="evidence" value="ECO:0007669"/>
    <property type="project" value="UniProtKB-ARBA"/>
</dbReference>
<comment type="caution">
    <text evidence="7">The sequence shown here is derived from an EMBL/GenBank/DDBJ whole genome shotgun (WGS) entry which is preliminary data.</text>
</comment>
<dbReference type="Gene3D" id="3.30.559.10">
    <property type="entry name" value="Chloramphenicol acetyltransferase-like domain"/>
    <property type="match status" value="1"/>
</dbReference>
<dbReference type="InterPro" id="IPR000873">
    <property type="entry name" value="AMP-dep_synth/lig_dom"/>
</dbReference>
<dbReference type="InterPro" id="IPR001242">
    <property type="entry name" value="Condensation_dom"/>
</dbReference>
<dbReference type="InterPro" id="IPR020845">
    <property type="entry name" value="AMP-binding_CS"/>
</dbReference>
<keyword evidence="8" id="KW-1185">Reference proteome</keyword>
<evidence type="ECO:0000256" key="1">
    <source>
        <dbReference type="ARBA" id="ARBA00001957"/>
    </source>
</evidence>
<gene>
    <name evidence="7" type="ORF">Xvie_01095</name>
    <name evidence="6" type="ORF">Xvie_02980</name>
</gene>
<name>A0A1Y2SH99_9GAMM</name>
<dbReference type="PROSITE" id="PS00455">
    <property type="entry name" value="AMP_BINDING"/>
    <property type="match status" value="1"/>
</dbReference>
<dbReference type="PANTHER" id="PTHR45527:SF1">
    <property type="entry name" value="FATTY ACID SYNTHASE"/>
    <property type="match status" value="1"/>
</dbReference>
<dbReference type="STRING" id="351656.Xvie_01095"/>
<dbReference type="EMBL" id="MUBJ01000004">
    <property type="protein sequence ID" value="OTA17251.1"/>
    <property type="molecule type" value="Genomic_DNA"/>
</dbReference>
<dbReference type="SUPFAM" id="SSF52777">
    <property type="entry name" value="CoA-dependent acyltransferases"/>
    <property type="match status" value="2"/>
</dbReference>
<dbReference type="Pfam" id="PF00550">
    <property type="entry name" value="PP-binding"/>
    <property type="match status" value="1"/>
</dbReference>
<proteinExistence type="inferred from homology"/>
<keyword evidence="4" id="KW-0597">Phosphoprotein</keyword>
<dbReference type="CDD" id="cd12116">
    <property type="entry name" value="A_NRPS_Ta1_like"/>
    <property type="match status" value="1"/>
</dbReference>
<dbReference type="Gene3D" id="3.40.50.980">
    <property type="match status" value="2"/>
</dbReference>
<evidence type="ECO:0000313" key="8">
    <source>
        <dbReference type="Proteomes" id="UP000194350"/>
    </source>
</evidence>
<dbReference type="NCBIfam" id="TIGR01733">
    <property type="entry name" value="AA-adenyl-dom"/>
    <property type="match status" value="1"/>
</dbReference>
<comment type="cofactor">
    <cofactor evidence="1">
        <name>pantetheine 4'-phosphate</name>
        <dbReference type="ChEBI" id="CHEBI:47942"/>
    </cofactor>
</comment>
<dbReference type="FunFam" id="1.10.1200.10:FF:000005">
    <property type="entry name" value="Nonribosomal peptide synthetase 1"/>
    <property type="match status" value="1"/>
</dbReference>
<dbReference type="RefSeq" id="WP_086108343.1">
    <property type="nucleotide sequence ID" value="NZ_CAWNGD010000060.1"/>
</dbReference>
<dbReference type="Pfam" id="PF13193">
    <property type="entry name" value="AMP-binding_C"/>
    <property type="match status" value="1"/>
</dbReference>
<sequence length="1079" mass="121218">MNYPGKLKSFPLSEAQSSRWFQYQIDPDKRGQNNSAFCARIKGLTAKCLEEALNKLVQRHPMLRASFGLYHGELGYCITDSSKITLTVHDAQHLSEETLKQRVQDDCWHTFDLAHPLRVYASWYQCNPQESVMVLTFDHLAVDGWSYWILLDELDALLSGKPLEPASENSFHDYVEWQQKWLQSASAKKQQQFWQNTLSGNLAVSQWPPKNSPLPTAGKISLNKIINKSLSHKLQALVPKYDNSLFAIFLAAYQILLSRYTEVDDVIIGSIMPGRGRARWGKLVGEFINPVALRCQINGDMSVQEHITQATKTIRQGIENQKYPFSKVLEQLKLQRNAEVHPVFQTVMIFQKARYIGDLTALWMAENDNGTVQWGNAELRPFPYPFYADVPVPLMMNVLEAGDQIGYAFHYDTAIFDAEFISQLMQNLLTLLEAIADNEQLSVNRLPLMNEQTRQQVIHDFNDTEKPFPRHALIHQFVEQQVERSPTATALLYGNTQLSYMELNQRANQLAHALVEAGIRPDDRVAICTERSLDMVIALLGILKAGAAYVPLDPEYPTDRLAYVLSDSEPVILLTHLGLQEKLPATEIPVWFLDNPTIQANIAHQANDNLEAARLGLTSRHLAYVLYTSGSTGLPKGVMVEHIGVVNLLLSMQEILQVTASDTMLASTTIGFDIAGLELYMPLFSGSRIVLAPSLAAKDPKQLEELIASHNIKIVQATPTSWRMLLDSGWTGAKIKALSGGEALPYELAQRLREKVSGLWNLYGPTETTIWSTASTDLLIEQDNHHTQSQITIGRPIDNTQIYLLDKHNQPVPIGVIGEIHIGGVGVTRGYLNLPELTAERFITDPFSADPDARLYKTGDLGRWLPDGNIAYLGRNDFQVKIRGLRIELGEIETSLNQCAGIREAVVIARENGVGDKRLVAYLIPNKDCTPSISQLREQLSRNLADYMIPSAFVMMEAFPLSPNGKLDRKSLPAPDHSAMSTREYAAPEGETEEQLAAIWQELLGLDRISRYDNFFELGGHSLLVLQLQSKIKKTFDVELSIHQLFSHPILCQLEECIIDSLLLQFDSESLHDIYKSMN</sequence>
<dbReference type="Gene3D" id="3.30.559.30">
    <property type="entry name" value="Nonribosomal peptide synthetase, condensation domain"/>
    <property type="match status" value="1"/>
</dbReference>
<evidence type="ECO:0000256" key="4">
    <source>
        <dbReference type="ARBA" id="ARBA00022553"/>
    </source>
</evidence>
<dbReference type="OrthoDB" id="9757559at2"/>
<evidence type="ECO:0000259" key="5">
    <source>
        <dbReference type="PROSITE" id="PS50075"/>
    </source>
</evidence>
<dbReference type="PROSITE" id="PS50075">
    <property type="entry name" value="CARRIER"/>
    <property type="match status" value="1"/>
</dbReference>
<dbReference type="FunFam" id="2.30.38.10:FF:000001">
    <property type="entry name" value="Non-ribosomal peptide synthetase PvdI"/>
    <property type="match status" value="1"/>
</dbReference>
<dbReference type="EMBL" id="MUBJ01000018">
    <property type="protein sequence ID" value="OTA15174.1"/>
    <property type="molecule type" value="Genomic_DNA"/>
</dbReference>
<evidence type="ECO:0000313" key="6">
    <source>
        <dbReference type="EMBL" id="OTA15174.1"/>
    </source>
</evidence>
<evidence type="ECO:0000256" key="3">
    <source>
        <dbReference type="ARBA" id="ARBA00022450"/>
    </source>
</evidence>
<dbReference type="InterPro" id="IPR036736">
    <property type="entry name" value="ACP-like_sf"/>
</dbReference>
<dbReference type="InterPro" id="IPR045851">
    <property type="entry name" value="AMP-bd_C_sf"/>
</dbReference>
<dbReference type="FunFam" id="3.30.300.30:FF:000010">
    <property type="entry name" value="Enterobactin synthetase component F"/>
    <property type="match status" value="1"/>
</dbReference>
<evidence type="ECO:0000313" key="7">
    <source>
        <dbReference type="EMBL" id="OTA17251.1"/>
    </source>
</evidence>
<dbReference type="FunFam" id="3.40.50.980:FF:000001">
    <property type="entry name" value="Non-ribosomal peptide synthetase"/>
    <property type="match status" value="1"/>
</dbReference>